<organism evidence="4 5">
    <name type="scientific">Paenibacillus amylolyticus</name>
    <dbReference type="NCBI Taxonomy" id="1451"/>
    <lineage>
        <taxon>Bacteria</taxon>
        <taxon>Bacillati</taxon>
        <taxon>Bacillota</taxon>
        <taxon>Bacilli</taxon>
        <taxon>Bacillales</taxon>
        <taxon>Paenibacillaceae</taxon>
        <taxon>Paenibacillus</taxon>
    </lineage>
</organism>
<dbReference type="Proteomes" id="UP000069697">
    <property type="component" value="Unassembled WGS sequence"/>
</dbReference>
<name>A0A100VS68_PAEAM</name>
<dbReference type="Pfam" id="PF17963">
    <property type="entry name" value="Big_9"/>
    <property type="match status" value="2"/>
</dbReference>
<evidence type="ECO:0000259" key="3">
    <source>
        <dbReference type="PROSITE" id="PS51272"/>
    </source>
</evidence>
<dbReference type="Gene3D" id="2.60.40.10">
    <property type="entry name" value="Immunoglobulins"/>
    <property type="match status" value="2"/>
</dbReference>
<dbReference type="InterPro" id="IPR001119">
    <property type="entry name" value="SLH_dom"/>
</dbReference>
<sequence>MPKIRKTVQLALIALLLSNTVPVSAEHDKSEAQAMSVSGISSAHHNNSKLNDVMNRAVSMGFIKGDPDGNVRAADPITRQELAVVLAQALGLTLDKSVSTSFTDVKSTSWSAPSIQAVKKAGILQGDATGRFRPQAQITGQELVTVLVRVTALAKQEVQGDPLPSEWKGASTWAAPYIRTAEEAELLSEYQGENKVKQGLVRGEAIGMLLSAMFPETRLSVIQSIEGKQIQINGVVYQISEQVAGLLNNRNKAVLAQAGIHFKSRNHTLTEINGLEIRTGGQEAAPGKAEFSGNLLLDGGDAVIHGDLTTKADFVSVEGLTVKGKLTIAPEVKHDFYAKNINVAQSVFVYGGDSNTVVFENSSLNTVGVDKSDVHVALTGNTRTQEVNVRSDSMIDIEKTANLPLLNILEGASKVELQGAVETVHVNTSKSLQLNGNVTLQQLHVDGTGAVNINAAGTIQQLQVNNPSTQINVAGNMKVSDISLAAGVSSSVVSGNTGTASSNTVSPSSGGASGGSGGETSPVVANRAPELLKPFESRKYTQNGQGATLNLNNYVTDPDGDLVTYTVSSSKSAVAKVILNGSQLDIVPLGDGTATITVTSNDGRGKRLRSTFEVYVNRPPIASPIPDQELIAESGSKDVDLMVYVMDDEKYESELLYSVTNSAPEIVGTEIMKSNYAESVLRLTPKKAGEVVLKIKVDDGQIADDGSTGITELDMKVVVLPPLNRAPVGEAPAKIEVYLGDEIPVVKLNEVYTDPDGDPLTYTATSSNPDGVTVEENAGELKLTSLQNGTYTISYTVNDGNGGITEDFFDIDILLVPNHNPVGNSPGWVEAYLGFLTDPIPSVDLNDYYTDPDGDPLTFSAYSSNPDLIVEEEAGVLSFTALEFGEYIIYYSVEDGKGGSISTAFQIRVNPKPNASPVLTQNLPAQTLFVGKEDAVINLSEYFNDPDGDTLEFHTPLDFNNLLIAAVDIQENKLIIHPRQVGKFQANIKAKDMYGKEATAYIDIEVLESGNISSIPDQTVTWPWSALNLDLTSYLMNFDTATLTVDASSADTHIATVSANGSQIAVAPVAEGNTTVTLTVYDQKGRSEQASFGVTIQGEPAGPNLAPEVVSSIYEQVLTPNVTNERTFDLSQLFSDPDGDALQFTISNSSNEAVNASINGNQIILKPGTGNVIAPLTITAKDGKGGQVDYTFNVRTASLVNGGVMQINTKSGVIDPLTLTASNWFPGQTSFKVYSGTPDSTFTGPNTINSSQIPLSVSPLLFWIIGNDGRAVVVQVNSKNQGTSELFFSQYADAGDGRSVVQLYYTGDGDPSHKATGYQLEVHQWMKKTSTMKVTTKNILDVTSGLPYLNINYTFYDFFDITPAWYYNDELELYNPNEYNVVALVLKKDGRIVDVLGDPTSHDQFMPAGGTFIRKRGIYTGSQQFSLTGEWNEFPKGTLQYVDKHTP</sequence>
<comment type="caution">
    <text evidence="4">The sequence shown here is derived from an EMBL/GenBank/DDBJ whole genome shotgun (WGS) entry which is preliminary data.</text>
</comment>
<proteinExistence type="predicted"/>
<dbReference type="Gene3D" id="2.60.40.1080">
    <property type="match status" value="2"/>
</dbReference>
<dbReference type="RefSeq" id="WP_062837510.1">
    <property type="nucleotide sequence ID" value="NZ_BCNV01000007.1"/>
</dbReference>
<protein>
    <recommendedName>
        <fullName evidence="3">SLH domain-containing protein</fullName>
    </recommendedName>
</protein>
<dbReference type="InterPro" id="IPR013783">
    <property type="entry name" value="Ig-like_fold"/>
</dbReference>
<evidence type="ECO:0000313" key="5">
    <source>
        <dbReference type="Proteomes" id="UP000069697"/>
    </source>
</evidence>
<dbReference type="InterPro" id="IPR003343">
    <property type="entry name" value="Big_2"/>
</dbReference>
<feature type="domain" description="SLH" evidence="3">
    <location>
        <begin position="98"/>
        <end position="161"/>
    </location>
</feature>
<feature type="chain" id="PRO_5007089526" description="SLH domain-containing protein" evidence="2">
    <location>
        <begin position="26"/>
        <end position="1447"/>
    </location>
</feature>
<keyword evidence="2" id="KW-0732">Signal</keyword>
<gene>
    <name evidence="4" type="ORF">PAHA3_5277</name>
</gene>
<feature type="signal peptide" evidence="2">
    <location>
        <begin position="1"/>
        <end position="25"/>
    </location>
</feature>
<evidence type="ECO:0000256" key="2">
    <source>
        <dbReference type="SAM" id="SignalP"/>
    </source>
</evidence>
<dbReference type="Pfam" id="PF00395">
    <property type="entry name" value="SLH"/>
    <property type="match status" value="2"/>
</dbReference>
<feature type="region of interest" description="Disordered" evidence="1">
    <location>
        <begin position="493"/>
        <end position="523"/>
    </location>
</feature>
<dbReference type="SMART" id="SM00635">
    <property type="entry name" value="BID_2"/>
    <property type="match status" value="3"/>
</dbReference>
<evidence type="ECO:0000313" key="4">
    <source>
        <dbReference type="EMBL" id="GAS85156.1"/>
    </source>
</evidence>
<evidence type="ECO:0000256" key="1">
    <source>
        <dbReference type="SAM" id="MobiDB-lite"/>
    </source>
</evidence>
<dbReference type="EMBL" id="BCNV01000007">
    <property type="protein sequence ID" value="GAS85156.1"/>
    <property type="molecule type" value="Genomic_DNA"/>
</dbReference>
<reference evidence="5" key="2">
    <citation type="submission" date="2016-01" db="EMBL/GenBank/DDBJ databases">
        <title>Draft Genome Sequence of Paenibacillus amylolyticus Heshi-A3 that Was Isolated from Fermented Rice Bran with Aging Salted Mackerel, Which Was Named Heshiko as Traditional Fermented Seafood in Japan.</title>
        <authorList>
            <person name="Akuzawa S."/>
            <person name="Nakagawa J."/>
            <person name="Kanekatsu T."/>
            <person name="Kubota E."/>
            <person name="Ohtake R."/>
            <person name="Suzuki T."/>
            <person name="Kanesaki Y."/>
        </authorList>
    </citation>
    <scope>NUCLEOTIDE SEQUENCE [LARGE SCALE GENOMIC DNA]</scope>
    <source>
        <strain evidence="5">Heshi-A3</strain>
    </source>
</reference>
<dbReference type="PROSITE" id="PS51272">
    <property type="entry name" value="SLH"/>
    <property type="match status" value="2"/>
</dbReference>
<feature type="compositionally biased region" description="Low complexity" evidence="1">
    <location>
        <begin position="493"/>
        <end position="510"/>
    </location>
</feature>
<feature type="domain" description="SLH" evidence="3">
    <location>
        <begin position="37"/>
        <end position="97"/>
    </location>
</feature>
<accession>A0A100VS68</accession>
<reference evidence="4 5" key="1">
    <citation type="journal article" date="2016" name="Genome Announc.">
        <title>Draft Genome Sequence of Paenibacillus amylolyticus Heshi-A3, Isolated from Fermented Rice Bran in a Japanese Fermented Seafood Dish.</title>
        <authorList>
            <person name="Akuzawa S."/>
            <person name="Nagaoka J."/>
            <person name="Kanekatsu M."/>
            <person name="Kubota E."/>
            <person name="Ohtake R."/>
            <person name="Suzuki T."/>
            <person name="Kanesaki Y."/>
        </authorList>
    </citation>
    <scope>NUCLEOTIDE SEQUENCE [LARGE SCALE GENOMIC DNA]</scope>
    <source>
        <strain evidence="4 5">Heshi-A3</strain>
    </source>
</reference>